<evidence type="ECO:0000256" key="2">
    <source>
        <dbReference type="ARBA" id="ARBA00023002"/>
    </source>
</evidence>
<dbReference type="GeneID" id="98114269"/>
<dbReference type="Pfam" id="PF05368">
    <property type="entry name" value="NmrA"/>
    <property type="match status" value="1"/>
</dbReference>
<evidence type="ECO:0000256" key="1">
    <source>
        <dbReference type="ARBA" id="ARBA00022857"/>
    </source>
</evidence>
<dbReference type="Gene3D" id="3.90.25.10">
    <property type="entry name" value="UDP-galactose 4-epimerase, domain 1"/>
    <property type="match status" value="1"/>
</dbReference>
<dbReference type="EMBL" id="JABSNW010000001">
    <property type="protein sequence ID" value="KAL2890665.1"/>
    <property type="molecule type" value="Genomic_DNA"/>
</dbReference>
<proteinExistence type="predicted"/>
<dbReference type="RefSeq" id="XP_070861845.1">
    <property type="nucleotide sequence ID" value="XM_071005950.1"/>
</dbReference>
<name>A0ABR4MQU5_9PEZI</name>
<evidence type="ECO:0000313" key="5">
    <source>
        <dbReference type="Proteomes" id="UP001610728"/>
    </source>
</evidence>
<keyword evidence="1" id="KW-0521">NADP</keyword>
<dbReference type="Proteomes" id="UP001610728">
    <property type="component" value="Unassembled WGS sequence"/>
</dbReference>
<feature type="domain" description="NmrA-like" evidence="3">
    <location>
        <begin position="6"/>
        <end position="250"/>
    </location>
</feature>
<dbReference type="SUPFAM" id="SSF51735">
    <property type="entry name" value="NAD(P)-binding Rossmann-fold domains"/>
    <property type="match status" value="1"/>
</dbReference>
<dbReference type="PANTHER" id="PTHR47706:SF9">
    <property type="entry name" value="NMRA-LIKE DOMAIN-CONTAINING PROTEIN-RELATED"/>
    <property type="match status" value="1"/>
</dbReference>
<reference evidence="4 5" key="1">
    <citation type="submission" date="2020-05" db="EMBL/GenBank/DDBJ databases">
        <title>Ceratocystis lukuohia genome.</title>
        <authorList>
            <person name="Harrington T.C."/>
            <person name="Kim K."/>
            <person name="Mayers C.G."/>
        </authorList>
    </citation>
    <scope>NUCLEOTIDE SEQUENCE [LARGE SCALE GENOMIC DNA]</scope>
    <source>
        <strain evidence="4 5">C4212</strain>
    </source>
</reference>
<protein>
    <submittedName>
        <fullName evidence="4">Isoflavone reductase family protein</fullName>
    </submittedName>
</protein>
<evidence type="ECO:0000313" key="4">
    <source>
        <dbReference type="EMBL" id="KAL2890665.1"/>
    </source>
</evidence>
<evidence type="ECO:0000259" key="3">
    <source>
        <dbReference type="Pfam" id="PF05368"/>
    </source>
</evidence>
<accession>A0ABR4MQU5</accession>
<gene>
    <name evidence="4" type="ORF">HOO65_010023</name>
</gene>
<keyword evidence="5" id="KW-1185">Reference proteome</keyword>
<dbReference type="InterPro" id="IPR036291">
    <property type="entry name" value="NAD(P)-bd_dom_sf"/>
</dbReference>
<dbReference type="Gene3D" id="3.40.50.720">
    <property type="entry name" value="NAD(P)-binding Rossmann-like Domain"/>
    <property type="match status" value="1"/>
</dbReference>
<sequence>MTSPITVAVIGATGKTGRSVVQGLIESQTHFNVISLTRTGSIESPANQGLATQGVRIIGYDLDGPRQKLVDALRGVDALISCITWEHLHHQLPWIEAAKEAGIKRFVPSEWVGPATKGVIDIKDKKLDILSAIQRAHLPYTIIDVGCYYQVFVPKIPSGRSDHAHSKYIDHRIVAGGNQKFALTDLKDIGRYVARIIEDPRTVNKHVFAYTEVLSMNEIWDAMKTSSGETPLKEDVSEAEIKEIIEACRNKLSCSSESAHHPDNIMDTANFNMGQYRLSWCVRGDNTPEYADYLGYLNFWHLFPGSPKGKSLEAFFKDIVKETPTGSQE</sequence>
<keyword evidence="2" id="KW-0560">Oxidoreductase</keyword>
<dbReference type="InterPro" id="IPR008030">
    <property type="entry name" value="NmrA-like"/>
</dbReference>
<dbReference type="InterPro" id="IPR051609">
    <property type="entry name" value="NmrA/Isoflavone_reductase-like"/>
</dbReference>
<comment type="caution">
    <text evidence="4">The sequence shown here is derived from an EMBL/GenBank/DDBJ whole genome shotgun (WGS) entry which is preliminary data.</text>
</comment>
<dbReference type="PANTHER" id="PTHR47706">
    <property type="entry name" value="NMRA-LIKE FAMILY PROTEIN"/>
    <property type="match status" value="1"/>
</dbReference>
<organism evidence="4 5">
    <name type="scientific">Ceratocystis lukuohia</name>
    <dbReference type="NCBI Taxonomy" id="2019550"/>
    <lineage>
        <taxon>Eukaryota</taxon>
        <taxon>Fungi</taxon>
        <taxon>Dikarya</taxon>
        <taxon>Ascomycota</taxon>
        <taxon>Pezizomycotina</taxon>
        <taxon>Sordariomycetes</taxon>
        <taxon>Hypocreomycetidae</taxon>
        <taxon>Microascales</taxon>
        <taxon>Ceratocystidaceae</taxon>
        <taxon>Ceratocystis</taxon>
    </lineage>
</organism>